<accession>A0A660SB64</accession>
<evidence type="ECO:0000313" key="2">
    <source>
        <dbReference type="EMBL" id="RKX68044.1"/>
    </source>
</evidence>
<feature type="signal peptide" evidence="1">
    <location>
        <begin position="1"/>
        <end position="20"/>
    </location>
</feature>
<sequence length="218" mass="24293">MKRIILAAIAVLLMSVTTNAEQNKILSKDSVLSKFFSSVDSIRDYTVINDVKTYAGKKVQKRELKIFYKDKGHVRIDVISGDEKGGVAIYDPKTDKVRGHRGGFLKGIKLTLNKHSKLATDIRGICTDQATFQFFKKQMEKLKNSPMTIDTLGSGKVSIRVALPESLSVGKADGWKLYLGANGLPYRLEYFHGDSLVQESVFKDLNINPGLDDSVFKM</sequence>
<dbReference type="Proteomes" id="UP000282321">
    <property type="component" value="Unassembled WGS sequence"/>
</dbReference>
<protein>
    <recommendedName>
        <fullName evidence="4">Outer membrane lipoprotein carrier protein LolA</fullName>
    </recommendedName>
</protein>
<reference evidence="2 3" key="1">
    <citation type="submission" date="2018-06" db="EMBL/GenBank/DDBJ databases">
        <title>Extensive metabolic versatility and redundancy in microbially diverse, dynamic hydrothermal sediments.</title>
        <authorList>
            <person name="Dombrowski N."/>
            <person name="Teske A."/>
            <person name="Baker B.J."/>
        </authorList>
    </citation>
    <scope>NUCLEOTIDE SEQUENCE [LARGE SCALE GENOMIC DNA]</scope>
    <source>
        <strain evidence="2">B35_G9</strain>
    </source>
</reference>
<comment type="caution">
    <text evidence="2">The sequence shown here is derived from an EMBL/GenBank/DDBJ whole genome shotgun (WGS) entry which is preliminary data.</text>
</comment>
<name>A0A660SB64_UNCT6</name>
<evidence type="ECO:0000313" key="3">
    <source>
        <dbReference type="Proteomes" id="UP000282321"/>
    </source>
</evidence>
<evidence type="ECO:0000256" key="1">
    <source>
        <dbReference type="SAM" id="SignalP"/>
    </source>
</evidence>
<feature type="chain" id="PRO_5024908094" description="Outer membrane lipoprotein carrier protein LolA" evidence="1">
    <location>
        <begin position="21"/>
        <end position="218"/>
    </location>
</feature>
<dbReference type="AlphaFoldDB" id="A0A660SB64"/>
<evidence type="ECO:0008006" key="4">
    <source>
        <dbReference type="Google" id="ProtNLM"/>
    </source>
</evidence>
<keyword evidence="1" id="KW-0732">Signal</keyword>
<dbReference type="EMBL" id="QNBC01000004">
    <property type="protein sequence ID" value="RKX68044.1"/>
    <property type="molecule type" value="Genomic_DNA"/>
</dbReference>
<proteinExistence type="predicted"/>
<organism evidence="2 3">
    <name type="scientific">candidate division TA06 bacterium</name>
    <dbReference type="NCBI Taxonomy" id="2250710"/>
    <lineage>
        <taxon>Bacteria</taxon>
        <taxon>Bacteria division TA06</taxon>
    </lineage>
</organism>
<gene>
    <name evidence="2" type="ORF">DRP44_00615</name>
</gene>